<evidence type="ECO:0000313" key="3">
    <source>
        <dbReference type="Proteomes" id="UP000615755"/>
    </source>
</evidence>
<reference evidence="2 3" key="1">
    <citation type="submission" date="2015-03" db="EMBL/GenBank/DDBJ databases">
        <title>Genome sequence of Pseudoalteromonas aurantia.</title>
        <authorList>
            <person name="Xie B.-B."/>
            <person name="Rong J.-C."/>
            <person name="Qin Q.-L."/>
            <person name="Zhang Y.-Z."/>
        </authorList>
    </citation>
    <scope>NUCLEOTIDE SEQUENCE [LARGE SCALE GENOMIC DNA]</scope>
    <source>
        <strain evidence="2 3">208</strain>
    </source>
</reference>
<keyword evidence="1" id="KW-0175">Coiled coil</keyword>
<evidence type="ECO:0000313" key="2">
    <source>
        <dbReference type="EMBL" id="MBE0368262.1"/>
    </source>
</evidence>
<organism evidence="2 3">
    <name type="scientific">Pseudoalteromonas aurantia 208</name>
    <dbReference type="NCBI Taxonomy" id="1314867"/>
    <lineage>
        <taxon>Bacteria</taxon>
        <taxon>Pseudomonadati</taxon>
        <taxon>Pseudomonadota</taxon>
        <taxon>Gammaproteobacteria</taxon>
        <taxon>Alteromonadales</taxon>
        <taxon>Pseudoalteromonadaceae</taxon>
        <taxon>Pseudoalteromonas</taxon>
    </lineage>
</organism>
<feature type="coiled-coil region" evidence="1">
    <location>
        <begin position="24"/>
        <end position="51"/>
    </location>
</feature>
<proteinExistence type="predicted"/>
<evidence type="ECO:0000256" key="1">
    <source>
        <dbReference type="SAM" id="Coils"/>
    </source>
</evidence>
<protein>
    <submittedName>
        <fullName evidence="2">Uncharacterized protein</fullName>
    </submittedName>
</protein>
<gene>
    <name evidence="2" type="ORF">PAUR_a1827</name>
</gene>
<sequence length="82" mass="8736">MTPEQENQLFQSIGQIQATQTAILKEVTDIKTDLTKRVDGLEARVEKVETHVTNNRVKIAGFGGGAGLIVAMAVELLKAGGS</sequence>
<dbReference type="RefSeq" id="WP_192507565.1">
    <property type="nucleotide sequence ID" value="NZ_AQGV01000012.1"/>
</dbReference>
<dbReference type="Proteomes" id="UP000615755">
    <property type="component" value="Unassembled WGS sequence"/>
</dbReference>
<dbReference type="EMBL" id="AQGV01000012">
    <property type="protein sequence ID" value="MBE0368262.1"/>
    <property type="molecule type" value="Genomic_DNA"/>
</dbReference>
<keyword evidence="3" id="KW-1185">Reference proteome</keyword>
<comment type="caution">
    <text evidence="2">The sequence shown here is derived from an EMBL/GenBank/DDBJ whole genome shotgun (WGS) entry which is preliminary data.</text>
</comment>
<name>A0ABR9EB88_9GAMM</name>
<accession>A0ABR9EB88</accession>